<proteinExistence type="predicted"/>
<protein>
    <submittedName>
        <fullName evidence="1">Uncharacterized protein</fullName>
    </submittedName>
</protein>
<name>A0A3B1C598_9ZZZZ</name>
<dbReference type="EMBL" id="UOGB01000327">
    <property type="protein sequence ID" value="VAX25339.1"/>
    <property type="molecule type" value="Genomic_DNA"/>
</dbReference>
<organism evidence="1">
    <name type="scientific">hydrothermal vent metagenome</name>
    <dbReference type="NCBI Taxonomy" id="652676"/>
    <lineage>
        <taxon>unclassified sequences</taxon>
        <taxon>metagenomes</taxon>
        <taxon>ecological metagenomes</taxon>
    </lineage>
</organism>
<gene>
    <name evidence="1" type="ORF">MNBD_NITROSPINAE03-1281</name>
</gene>
<accession>A0A3B1C598</accession>
<reference evidence="1" key="1">
    <citation type="submission" date="2018-06" db="EMBL/GenBank/DDBJ databases">
        <authorList>
            <person name="Zhirakovskaya E."/>
        </authorList>
    </citation>
    <scope>NUCLEOTIDE SEQUENCE</scope>
</reference>
<dbReference type="AlphaFoldDB" id="A0A3B1C598"/>
<sequence length="45" mass="4930">MARANDQIAGQDNIYPDTVAIYLWEPLIITFVAKMSKIAYGKAAG</sequence>
<evidence type="ECO:0000313" key="1">
    <source>
        <dbReference type="EMBL" id="VAX25339.1"/>
    </source>
</evidence>